<reference evidence="2 3" key="1">
    <citation type="journal article" date="2010" name="Nature">
        <title>Genome sequence of the palaeopolyploid soybean.</title>
        <authorList>
            <person name="Schmutz J."/>
            <person name="Cannon S.B."/>
            <person name="Schlueter J."/>
            <person name="Ma J."/>
            <person name="Mitros T."/>
            <person name="Nelson W."/>
            <person name="Hyten D.L."/>
            <person name="Song Q."/>
            <person name="Thelen J.J."/>
            <person name="Cheng J."/>
            <person name="Xu D."/>
            <person name="Hellsten U."/>
            <person name="May G.D."/>
            <person name="Yu Y."/>
            <person name="Sakurai T."/>
            <person name="Umezawa T."/>
            <person name="Bhattacharyya M.K."/>
            <person name="Sandhu D."/>
            <person name="Valliyodan B."/>
            <person name="Lindquist E."/>
            <person name="Peto M."/>
            <person name="Grant D."/>
            <person name="Shu S."/>
            <person name="Goodstein D."/>
            <person name="Barry K."/>
            <person name="Futrell-Griggs M."/>
            <person name="Abernathy B."/>
            <person name="Du J."/>
            <person name="Tian Z."/>
            <person name="Zhu L."/>
            <person name="Gill N."/>
            <person name="Joshi T."/>
            <person name="Libault M."/>
            <person name="Sethuraman A."/>
            <person name="Zhang X.-C."/>
            <person name="Shinozaki K."/>
            <person name="Nguyen H.T."/>
            <person name="Wing R.A."/>
            <person name="Cregan P."/>
            <person name="Specht J."/>
            <person name="Grimwood J."/>
            <person name="Rokhsar D."/>
            <person name="Stacey G."/>
            <person name="Shoemaker R.C."/>
            <person name="Jackson S.A."/>
        </authorList>
    </citation>
    <scope>NUCLEOTIDE SEQUENCE [LARGE SCALE GENOMIC DNA]</scope>
    <source>
        <strain evidence="3">cv. Williams 82</strain>
        <tissue evidence="2">Callus</tissue>
    </source>
</reference>
<organism evidence="2">
    <name type="scientific">Glycine max</name>
    <name type="common">Soybean</name>
    <name type="synonym">Glycine hispida</name>
    <dbReference type="NCBI Taxonomy" id="3847"/>
    <lineage>
        <taxon>Eukaryota</taxon>
        <taxon>Viridiplantae</taxon>
        <taxon>Streptophyta</taxon>
        <taxon>Embryophyta</taxon>
        <taxon>Tracheophyta</taxon>
        <taxon>Spermatophyta</taxon>
        <taxon>Magnoliopsida</taxon>
        <taxon>eudicotyledons</taxon>
        <taxon>Gunneridae</taxon>
        <taxon>Pentapetalae</taxon>
        <taxon>rosids</taxon>
        <taxon>fabids</taxon>
        <taxon>Fabales</taxon>
        <taxon>Fabaceae</taxon>
        <taxon>Papilionoideae</taxon>
        <taxon>50 kb inversion clade</taxon>
        <taxon>NPAAA clade</taxon>
        <taxon>indigoferoid/millettioid clade</taxon>
        <taxon>Phaseoleae</taxon>
        <taxon>Glycine</taxon>
        <taxon>Glycine subgen. Soja</taxon>
    </lineage>
</organism>
<dbReference type="Proteomes" id="UP000008827">
    <property type="component" value="Chromosome 10"/>
</dbReference>
<accession>I1LEM0</accession>
<dbReference type="Gramene" id="KRH35787">
    <property type="protein sequence ID" value="KRH35787"/>
    <property type="gene ID" value="GLYMA_10G264700"/>
</dbReference>
<dbReference type="PaxDb" id="3847-GLYMA10G41090.2"/>
<sequence>MNLILSGPLLNSSGWYLLEKFLLFEWSKNSLFVLLALLFLVYAWGGVLEGKERESK</sequence>
<proteinExistence type="predicted"/>
<dbReference type="HOGENOM" id="CLU_3018123_0_0_1"/>
<reference evidence="3" key="2">
    <citation type="submission" date="2018-02" db="UniProtKB">
        <authorList>
            <consortium name="EnsemblPlants"/>
        </authorList>
    </citation>
    <scope>IDENTIFICATION</scope>
    <source>
        <strain evidence="3">Williams 82</strain>
    </source>
</reference>
<dbReference type="AlphaFoldDB" id="I1LEM0"/>
<evidence type="ECO:0000313" key="3">
    <source>
        <dbReference type="EnsemblPlants" id="KRH35787"/>
    </source>
</evidence>
<evidence type="ECO:0000313" key="4">
    <source>
        <dbReference type="Proteomes" id="UP000008827"/>
    </source>
</evidence>
<evidence type="ECO:0000313" key="2">
    <source>
        <dbReference type="EMBL" id="KRH35787.1"/>
    </source>
</evidence>
<keyword evidence="4" id="KW-1185">Reference proteome</keyword>
<dbReference type="EnsemblPlants" id="KRH35787">
    <property type="protein sequence ID" value="KRH35787"/>
    <property type="gene ID" value="GLYMA_10G264700"/>
</dbReference>
<gene>
    <name evidence="2" type="ORF">GLYMA_10G264700</name>
</gene>
<name>I1LEM0_SOYBN</name>
<keyword evidence="1" id="KW-1133">Transmembrane helix</keyword>
<feature type="transmembrane region" description="Helical" evidence="1">
    <location>
        <begin position="30"/>
        <end position="48"/>
    </location>
</feature>
<keyword evidence="1" id="KW-0812">Transmembrane</keyword>
<dbReference type="InParanoid" id="I1LEM0"/>
<dbReference type="EMBL" id="CM000843">
    <property type="protein sequence ID" value="KRH35787.1"/>
    <property type="molecule type" value="Genomic_DNA"/>
</dbReference>
<evidence type="ECO:0000256" key="1">
    <source>
        <dbReference type="SAM" id="Phobius"/>
    </source>
</evidence>
<keyword evidence="1" id="KW-0472">Membrane</keyword>
<protein>
    <submittedName>
        <fullName evidence="2 3">Uncharacterized protein</fullName>
    </submittedName>
</protein>
<reference evidence="2" key="3">
    <citation type="submission" date="2018-07" db="EMBL/GenBank/DDBJ databases">
        <title>WGS assembly of Glycine max.</title>
        <authorList>
            <person name="Schmutz J."/>
            <person name="Cannon S."/>
            <person name="Schlueter J."/>
            <person name="Ma J."/>
            <person name="Mitros T."/>
            <person name="Nelson W."/>
            <person name="Hyten D."/>
            <person name="Song Q."/>
            <person name="Thelen J."/>
            <person name="Cheng J."/>
            <person name="Xu D."/>
            <person name="Hellsten U."/>
            <person name="May G."/>
            <person name="Yu Y."/>
            <person name="Sakurai T."/>
            <person name="Umezawa T."/>
            <person name="Bhattacharyya M."/>
            <person name="Sandhu D."/>
            <person name="Valliyodan B."/>
            <person name="Lindquist E."/>
            <person name="Peto M."/>
            <person name="Grant D."/>
            <person name="Shu S."/>
            <person name="Goodstein D."/>
            <person name="Barry K."/>
            <person name="Futrell-Griggs M."/>
            <person name="Abernathy B."/>
            <person name="Du J."/>
            <person name="Tian Z."/>
            <person name="Zhu L."/>
            <person name="Gill N."/>
            <person name="Joshi T."/>
            <person name="Libault M."/>
            <person name="Sethuraman A."/>
            <person name="Zhang X."/>
            <person name="Shinozaki K."/>
            <person name="Nguyen H."/>
            <person name="Wing R."/>
            <person name="Cregan P."/>
            <person name="Specht J."/>
            <person name="Grimwood J."/>
            <person name="Rokhsar D."/>
            <person name="Stacey G."/>
            <person name="Shoemaker R."/>
            <person name="Jackson S."/>
        </authorList>
    </citation>
    <scope>NUCLEOTIDE SEQUENCE</scope>
    <source>
        <tissue evidence="2">Callus</tissue>
    </source>
</reference>